<accession>A0A239NV45</accession>
<evidence type="ECO:0000313" key="2">
    <source>
        <dbReference type="Proteomes" id="UP000198280"/>
    </source>
</evidence>
<dbReference type="Pfam" id="PF19692">
    <property type="entry name" value="DUF6193"/>
    <property type="match status" value="1"/>
</dbReference>
<organism evidence="1 2">
    <name type="scientific">Actinacidiphila glaucinigra</name>
    <dbReference type="NCBI Taxonomy" id="235986"/>
    <lineage>
        <taxon>Bacteria</taxon>
        <taxon>Bacillati</taxon>
        <taxon>Actinomycetota</taxon>
        <taxon>Actinomycetes</taxon>
        <taxon>Kitasatosporales</taxon>
        <taxon>Streptomycetaceae</taxon>
        <taxon>Actinacidiphila</taxon>
    </lineage>
</organism>
<dbReference type="AlphaFoldDB" id="A0A239NV45"/>
<gene>
    <name evidence="1" type="ORF">SAMN05216252_14823</name>
</gene>
<reference evidence="1 2" key="1">
    <citation type="submission" date="2017-06" db="EMBL/GenBank/DDBJ databases">
        <authorList>
            <person name="Kim H.J."/>
            <person name="Triplett B.A."/>
        </authorList>
    </citation>
    <scope>NUCLEOTIDE SEQUENCE [LARGE SCALE GENOMIC DNA]</scope>
    <source>
        <strain evidence="1 2">CGMCC 4.1858</strain>
    </source>
</reference>
<protein>
    <submittedName>
        <fullName evidence="1">Uncharacterized protein</fullName>
    </submittedName>
</protein>
<dbReference type="InterPro" id="IPR045682">
    <property type="entry name" value="DUF6193"/>
</dbReference>
<name>A0A239NV45_9ACTN</name>
<evidence type="ECO:0000313" key="1">
    <source>
        <dbReference type="EMBL" id="SNT58298.1"/>
    </source>
</evidence>
<dbReference type="Proteomes" id="UP000198280">
    <property type="component" value="Unassembled WGS sequence"/>
</dbReference>
<proteinExistence type="predicted"/>
<dbReference type="EMBL" id="FZOF01000048">
    <property type="protein sequence ID" value="SNT58298.1"/>
    <property type="molecule type" value="Genomic_DNA"/>
</dbReference>
<sequence length="90" mass="10229">MVRRELAGSVEYLTGRLEGPDRDPARFTESEWQSLRLGAAEMEYDWHETFQALIEAACAAPALRALYPFTSHWALRFSITTRPDLTVAGR</sequence>
<keyword evidence="2" id="KW-1185">Reference proteome</keyword>